<protein>
    <submittedName>
        <fullName evidence="1">Uncharacterized protein</fullName>
    </submittedName>
</protein>
<proteinExistence type="predicted"/>
<evidence type="ECO:0000313" key="2">
    <source>
        <dbReference type="Proteomes" id="UP000257559"/>
    </source>
</evidence>
<dbReference type="EMBL" id="LS991951">
    <property type="protein sequence ID" value="SYV97929.1"/>
    <property type="molecule type" value="Genomic_DNA"/>
</dbReference>
<evidence type="ECO:0000313" key="1">
    <source>
        <dbReference type="EMBL" id="SYV97929.1"/>
    </source>
</evidence>
<dbReference type="Proteomes" id="UP000257559">
    <property type="component" value="Chromosome"/>
</dbReference>
<name>A0A3B0PMQ0_9BACT</name>
<dbReference type="AlphaFoldDB" id="A0A3B0PMQ0"/>
<sequence>MLEETQNIFTFEKTQNAKSYNFNEHETPGSFTLDNSNLFFDNHDTDLYDYSVVNLELKGTNLETLEATIEVTLKTDPSKKVRFKKVKHFNTGVKSNLDSINLRDLEDIYTIDYDKVNSYTQTEW</sequence>
<dbReference type="KEGG" id="medw:NCTC10132_01300"/>
<accession>A0A3B0PMQ0</accession>
<organism evidence="1 2">
    <name type="scientific">Mycoplasmopsis edwardii</name>
    <dbReference type="NCBI Taxonomy" id="53558"/>
    <lineage>
        <taxon>Bacteria</taxon>
        <taxon>Bacillati</taxon>
        <taxon>Mycoplasmatota</taxon>
        <taxon>Mycoplasmoidales</taxon>
        <taxon>Metamycoplasmataceae</taxon>
        <taxon>Mycoplasmopsis</taxon>
    </lineage>
</organism>
<feature type="non-terminal residue" evidence="1">
    <location>
        <position position="124"/>
    </location>
</feature>
<keyword evidence="2" id="KW-1185">Reference proteome</keyword>
<reference evidence="2" key="1">
    <citation type="submission" date="2018-06" db="EMBL/GenBank/DDBJ databases">
        <authorList>
            <consortium name="Pathogen Informatics"/>
        </authorList>
    </citation>
    <scope>NUCLEOTIDE SEQUENCE [LARGE SCALE GENOMIC DNA]</scope>
    <source>
        <strain evidence="2">NCTC10132</strain>
    </source>
</reference>
<gene>
    <name evidence="1" type="ORF">NCTC10132_01300</name>
</gene>